<dbReference type="OrthoDB" id="9905136at2759"/>
<evidence type="ECO:0000313" key="2">
    <source>
        <dbReference type="EMBL" id="KAJ7320069.1"/>
    </source>
</evidence>
<dbReference type="PANTHER" id="PTHR23022">
    <property type="entry name" value="TRANSPOSABLE ELEMENT-RELATED"/>
    <property type="match status" value="1"/>
</dbReference>
<dbReference type="Pfam" id="PF01498">
    <property type="entry name" value="HTH_Tnp_Tc3_2"/>
    <property type="match status" value="1"/>
</dbReference>
<keyword evidence="3" id="KW-1185">Reference proteome</keyword>
<dbReference type="AlphaFoldDB" id="A0A9Q0XMN7"/>
<dbReference type="EMBL" id="JAPFRF010000010">
    <property type="protein sequence ID" value="KAJ7320069.1"/>
    <property type="molecule type" value="Genomic_DNA"/>
</dbReference>
<dbReference type="GO" id="GO:0015074">
    <property type="term" value="P:DNA integration"/>
    <property type="evidence" value="ECO:0007669"/>
    <property type="project" value="InterPro"/>
</dbReference>
<evidence type="ECO:0000259" key="1">
    <source>
        <dbReference type="Pfam" id="PF01498"/>
    </source>
</evidence>
<organism evidence="2 3">
    <name type="scientific">Phrynocephalus forsythii</name>
    <dbReference type="NCBI Taxonomy" id="171643"/>
    <lineage>
        <taxon>Eukaryota</taxon>
        <taxon>Metazoa</taxon>
        <taxon>Chordata</taxon>
        <taxon>Craniata</taxon>
        <taxon>Vertebrata</taxon>
        <taxon>Euteleostomi</taxon>
        <taxon>Lepidosauria</taxon>
        <taxon>Squamata</taxon>
        <taxon>Bifurcata</taxon>
        <taxon>Unidentata</taxon>
        <taxon>Episquamata</taxon>
        <taxon>Toxicofera</taxon>
        <taxon>Iguania</taxon>
        <taxon>Acrodonta</taxon>
        <taxon>Agamidae</taxon>
        <taxon>Agaminae</taxon>
        <taxon>Phrynocephalus</taxon>
    </lineage>
</organism>
<dbReference type="InterPro" id="IPR036397">
    <property type="entry name" value="RNaseH_sf"/>
</dbReference>
<dbReference type="Gene3D" id="3.30.420.10">
    <property type="entry name" value="Ribonuclease H-like superfamily/Ribonuclease H"/>
    <property type="match status" value="1"/>
</dbReference>
<evidence type="ECO:0000313" key="3">
    <source>
        <dbReference type="Proteomes" id="UP001142489"/>
    </source>
</evidence>
<dbReference type="GO" id="GO:0003677">
    <property type="term" value="F:DNA binding"/>
    <property type="evidence" value="ECO:0007669"/>
    <property type="project" value="InterPro"/>
</dbReference>
<comment type="caution">
    <text evidence="2">The sequence shown here is derived from an EMBL/GenBank/DDBJ whole genome shotgun (WGS) entry which is preliminary data.</text>
</comment>
<feature type="non-terminal residue" evidence="2">
    <location>
        <position position="1"/>
    </location>
</feature>
<reference evidence="2" key="1">
    <citation type="journal article" date="2023" name="DNA Res.">
        <title>Chromosome-level genome assembly of Phrynocephalus forsythii using third-generation DNA sequencing and Hi-C analysis.</title>
        <authorList>
            <person name="Qi Y."/>
            <person name="Zhao W."/>
            <person name="Zhao Y."/>
            <person name="Niu C."/>
            <person name="Cao S."/>
            <person name="Zhang Y."/>
        </authorList>
    </citation>
    <scope>NUCLEOTIDE SEQUENCE</scope>
    <source>
        <tissue evidence="2">Muscle</tissue>
    </source>
</reference>
<dbReference type="GO" id="GO:0006313">
    <property type="term" value="P:DNA transposition"/>
    <property type="evidence" value="ECO:0007669"/>
    <property type="project" value="InterPro"/>
</dbReference>
<sequence>SGAPCKISICGVAMIMRTVTKQPRTTWGELVNDLRAAGTIVTKKTFGNTLHREGLKSCSAHKNPLLKTAHVKAYLQFANAHLNDPQENWVKVLWSDETKIELFGINSNRCVWRKKNDAYEPKNTIPIIKHGGGHIMLWACFSAKGTGHLHRIKGMMDGAMYRQILAERLLPSSQGIGNGSWMGIPS</sequence>
<dbReference type="PANTHER" id="PTHR23022:SF135">
    <property type="entry name" value="SI:DKEY-77F5.3"/>
    <property type="match status" value="1"/>
</dbReference>
<proteinExistence type="predicted"/>
<dbReference type="Proteomes" id="UP001142489">
    <property type="component" value="Unassembled WGS sequence"/>
</dbReference>
<name>A0A9Q0XMN7_9SAUR</name>
<protein>
    <recommendedName>
        <fullName evidence="1">Transposase Tc1-like domain-containing protein</fullName>
    </recommendedName>
</protein>
<accession>A0A9Q0XMN7</accession>
<gene>
    <name evidence="2" type="ORF">JRQ81_019580</name>
</gene>
<dbReference type="InterPro" id="IPR002492">
    <property type="entry name" value="Transposase_Tc1-like"/>
</dbReference>
<feature type="domain" description="Transposase Tc1-like" evidence="1">
    <location>
        <begin position="13"/>
        <end position="83"/>
    </location>
</feature>
<dbReference type="InterPro" id="IPR052338">
    <property type="entry name" value="Transposase_5"/>
</dbReference>